<feature type="compositionally biased region" description="Basic and acidic residues" evidence="1">
    <location>
        <begin position="28"/>
        <end position="52"/>
    </location>
</feature>
<evidence type="ECO:0000259" key="2">
    <source>
        <dbReference type="Pfam" id="PF25234"/>
    </source>
</evidence>
<sequence>MSYRRERSIREVYEERLADRAPYQRVVSIERRAPFPRPEDDYDRGGDYEDQRYGGPRGYPADDERGFHGEDQRGYHSENMHFGNERRNAPPHYKRDDPYPYYRGPREDLPAGRQVEFRSSSRVAAAPSVRGQRPPPPRSMPTAMPSSGDDTLMQAILNLDRPDDHEGPRRKGPVPPVRERSPVKRDVPPSPHSRSGSNISSRSFSPDAGKSYPYPNQHKKRYEEPYGPSQESDILEPVEHNAQTSPIQRVQPPLLASSGRVLKRERPSGYTISTSRDGSPHSSVLATKEDIPGLSLEQDDLLKEEPVKDTDDFQERRAQAIAAKALEIEKLYRQDCETFGTVVKMLVSKEPGLEKQLQGPLKDSLVEIRERCLEGLRLYINELDEVMLKHEASA</sequence>
<dbReference type="PANTHER" id="PTHR15836">
    <property type="entry name" value="PERIPHILIN 1"/>
    <property type="match status" value="1"/>
</dbReference>
<dbReference type="Pfam" id="PF25234">
    <property type="entry name" value="Periphilin_C"/>
    <property type="match status" value="1"/>
</dbReference>
<feature type="compositionally biased region" description="Low complexity" evidence="1">
    <location>
        <begin position="118"/>
        <end position="130"/>
    </location>
</feature>
<evidence type="ECO:0000313" key="3">
    <source>
        <dbReference type="Proteomes" id="UP000515152"/>
    </source>
</evidence>
<evidence type="ECO:0000313" key="4">
    <source>
        <dbReference type="RefSeq" id="XP_031421067.1"/>
    </source>
</evidence>
<gene>
    <name evidence="4" type="primary">LOC105908800</name>
</gene>
<feature type="compositionally biased region" description="Basic and acidic residues" evidence="1">
    <location>
        <begin position="177"/>
        <end position="187"/>
    </location>
</feature>
<feature type="compositionally biased region" description="Basic and acidic residues" evidence="1">
    <location>
        <begin position="60"/>
        <end position="110"/>
    </location>
</feature>
<proteinExistence type="predicted"/>
<evidence type="ECO:0000256" key="1">
    <source>
        <dbReference type="SAM" id="MobiDB-lite"/>
    </source>
</evidence>
<feature type="compositionally biased region" description="Polar residues" evidence="1">
    <location>
        <begin position="270"/>
        <end position="285"/>
    </location>
</feature>
<name>A0A6P8FCV8_CLUHA</name>
<keyword evidence="3" id="KW-1185">Reference proteome</keyword>
<dbReference type="GO" id="GO:0097355">
    <property type="term" value="P:protein localization to heterochromatin"/>
    <property type="evidence" value="ECO:0007669"/>
    <property type="project" value="TreeGrafter"/>
</dbReference>
<feature type="region of interest" description="Disordered" evidence="1">
    <location>
        <begin position="1"/>
        <end position="232"/>
    </location>
</feature>
<dbReference type="OrthoDB" id="8933311at2759"/>
<protein>
    <submittedName>
        <fullName evidence="4">Periphilin-1-like isoform X1</fullName>
    </submittedName>
</protein>
<dbReference type="GO" id="GO:0045892">
    <property type="term" value="P:negative regulation of DNA-templated transcription"/>
    <property type="evidence" value="ECO:0007669"/>
    <property type="project" value="InterPro"/>
</dbReference>
<reference evidence="4" key="1">
    <citation type="submission" date="2025-08" db="UniProtKB">
        <authorList>
            <consortium name="RefSeq"/>
        </authorList>
    </citation>
    <scope>IDENTIFICATION</scope>
</reference>
<feature type="domain" description="Periphilin-1 C-terminal" evidence="2">
    <location>
        <begin position="309"/>
        <end position="385"/>
    </location>
</feature>
<dbReference type="PANTHER" id="PTHR15836:SF4">
    <property type="entry name" value="PERIPHILIN-1"/>
    <property type="match status" value="1"/>
</dbReference>
<dbReference type="Proteomes" id="UP000515152">
    <property type="component" value="Chromosome 3"/>
</dbReference>
<dbReference type="GeneID" id="105908800"/>
<feature type="region of interest" description="Disordered" evidence="1">
    <location>
        <begin position="241"/>
        <end position="260"/>
    </location>
</feature>
<feature type="compositionally biased region" description="Low complexity" evidence="1">
    <location>
        <begin position="192"/>
        <end position="206"/>
    </location>
</feature>
<feature type="compositionally biased region" description="Basic and acidic residues" evidence="1">
    <location>
        <begin position="1"/>
        <end position="19"/>
    </location>
</feature>
<dbReference type="GO" id="GO:0045814">
    <property type="term" value="P:negative regulation of gene expression, epigenetic"/>
    <property type="evidence" value="ECO:0007669"/>
    <property type="project" value="TreeGrafter"/>
</dbReference>
<accession>A0A6P8FCV8</accession>
<dbReference type="AlphaFoldDB" id="A0A6P8FCV8"/>
<organism evidence="3 4">
    <name type="scientific">Clupea harengus</name>
    <name type="common">Atlantic herring</name>
    <dbReference type="NCBI Taxonomy" id="7950"/>
    <lineage>
        <taxon>Eukaryota</taxon>
        <taxon>Metazoa</taxon>
        <taxon>Chordata</taxon>
        <taxon>Craniata</taxon>
        <taxon>Vertebrata</taxon>
        <taxon>Euteleostomi</taxon>
        <taxon>Actinopterygii</taxon>
        <taxon>Neopterygii</taxon>
        <taxon>Teleostei</taxon>
        <taxon>Clupei</taxon>
        <taxon>Clupeiformes</taxon>
        <taxon>Clupeoidei</taxon>
        <taxon>Clupeidae</taxon>
        <taxon>Clupea</taxon>
    </lineage>
</organism>
<dbReference type="RefSeq" id="XP_031421067.1">
    <property type="nucleotide sequence ID" value="XM_031565207.2"/>
</dbReference>
<feature type="region of interest" description="Disordered" evidence="1">
    <location>
        <begin position="266"/>
        <end position="286"/>
    </location>
</feature>
<dbReference type="InterPro" id="IPR028851">
    <property type="entry name" value="Pphln1"/>
</dbReference>
<dbReference type="GO" id="GO:0005654">
    <property type="term" value="C:nucleoplasm"/>
    <property type="evidence" value="ECO:0007669"/>
    <property type="project" value="TreeGrafter"/>
</dbReference>
<dbReference type="InterPro" id="IPR057603">
    <property type="entry name" value="Periphilin-1_C"/>
</dbReference>
<feature type="compositionally biased region" description="Basic and acidic residues" evidence="1">
    <location>
        <begin position="160"/>
        <end position="169"/>
    </location>
</feature>
<dbReference type="CDD" id="cd22896">
    <property type="entry name" value="periphilin-like"/>
    <property type="match status" value="1"/>
</dbReference>